<dbReference type="AlphaFoldDB" id="A0A0U3SGE7"/>
<dbReference type="Proteomes" id="UP000059542">
    <property type="component" value="Chromosome"/>
</dbReference>
<name>A0A0U3SGE7_9BACT</name>
<feature type="signal peptide" evidence="1">
    <location>
        <begin position="1"/>
        <end position="25"/>
    </location>
</feature>
<proteinExistence type="predicted"/>
<reference evidence="2 3" key="1">
    <citation type="submission" date="2015-12" db="EMBL/GenBank/DDBJ databases">
        <authorList>
            <person name="Shamseldin A."/>
            <person name="Moawad H."/>
            <person name="Abd El-Rahim W.M."/>
            <person name="Sadowsky M.J."/>
        </authorList>
    </citation>
    <scope>NUCLEOTIDE SEQUENCE [LARGE SCALE GENOMIC DNA]</scope>
    <source>
        <strain evidence="2 3">DG5B</strain>
    </source>
</reference>
<keyword evidence="3" id="KW-1185">Reference proteome</keyword>
<gene>
    <name evidence="2" type="ORF">AUC43_09100</name>
</gene>
<dbReference type="STRING" id="1411621.AUC43_09100"/>
<evidence type="ECO:0008006" key="4">
    <source>
        <dbReference type="Google" id="ProtNLM"/>
    </source>
</evidence>
<dbReference type="EMBL" id="CP013909">
    <property type="protein sequence ID" value="ALW85238.1"/>
    <property type="molecule type" value="Genomic_DNA"/>
</dbReference>
<evidence type="ECO:0000313" key="2">
    <source>
        <dbReference type="EMBL" id="ALW85238.1"/>
    </source>
</evidence>
<protein>
    <recommendedName>
        <fullName evidence="4">TonB C-terminal domain-containing protein</fullName>
    </recommendedName>
</protein>
<accession>A0A0U3SGE7</accession>
<evidence type="ECO:0000313" key="3">
    <source>
        <dbReference type="Proteomes" id="UP000059542"/>
    </source>
</evidence>
<sequence length="273" mass="31251">MKPLCFLARLLCFFLLSACSQQPPAEVSAVPSAPPPPPGSIDRTDSTCRAELRRAHADAQRGQLTYFLFRRARYADDLDTFLRRYGLRFRYNPMNCTLEDLCYAHYMDSVIARGHGPAFLDRLKQKADQRFLSAWPTRNYWYWDLDVPPRGRVEDVEAYVTAHLPRPRGWDTRPELGLFGELAERQYLFATLTVDRTGQLGSIRFPADRPGNVKATNRRFLPAIQREIRRLIRTAGPWQAGQLAGHAVSATLYVDVTLNPEQMPRTPDARNNQ</sequence>
<feature type="chain" id="PRO_5006844977" description="TonB C-terminal domain-containing protein" evidence="1">
    <location>
        <begin position="26"/>
        <end position="273"/>
    </location>
</feature>
<dbReference type="KEGG" id="hyg:AUC43_09100"/>
<keyword evidence="1" id="KW-0732">Signal</keyword>
<organism evidence="2 3">
    <name type="scientific">Hymenobacter sedentarius</name>
    <dbReference type="NCBI Taxonomy" id="1411621"/>
    <lineage>
        <taxon>Bacteria</taxon>
        <taxon>Pseudomonadati</taxon>
        <taxon>Bacteroidota</taxon>
        <taxon>Cytophagia</taxon>
        <taxon>Cytophagales</taxon>
        <taxon>Hymenobacteraceae</taxon>
        <taxon>Hymenobacter</taxon>
    </lineage>
</organism>
<evidence type="ECO:0000256" key="1">
    <source>
        <dbReference type="SAM" id="SignalP"/>
    </source>
</evidence>